<dbReference type="Pfam" id="PF18963">
    <property type="entry name" value="DUF5703"/>
    <property type="match status" value="1"/>
</dbReference>
<reference evidence="2" key="1">
    <citation type="journal article" date="2019" name="Int. J. Syst. Evol. Microbiol.">
        <title>The Global Catalogue of Microorganisms (GCM) 10K type strain sequencing project: providing services to taxonomists for standard genome sequencing and annotation.</title>
        <authorList>
            <consortium name="The Broad Institute Genomics Platform"/>
            <consortium name="The Broad Institute Genome Sequencing Center for Infectious Disease"/>
            <person name="Wu L."/>
            <person name="Ma J."/>
        </authorList>
    </citation>
    <scope>NUCLEOTIDE SEQUENCE [LARGE SCALE GENOMIC DNA]</scope>
    <source>
        <strain evidence="2">JCM 4816</strain>
    </source>
</reference>
<evidence type="ECO:0000313" key="1">
    <source>
        <dbReference type="EMBL" id="MFC5905939.1"/>
    </source>
</evidence>
<protein>
    <submittedName>
        <fullName evidence="1">DUF5703 family protein</fullName>
    </submittedName>
</protein>
<dbReference type="EMBL" id="JBHSQJ010000006">
    <property type="protein sequence ID" value="MFC5905939.1"/>
    <property type="molecule type" value="Genomic_DNA"/>
</dbReference>
<evidence type="ECO:0000313" key="2">
    <source>
        <dbReference type="Proteomes" id="UP001596174"/>
    </source>
</evidence>
<dbReference type="Proteomes" id="UP001596174">
    <property type="component" value="Unassembled WGS sequence"/>
</dbReference>
<dbReference type="RefSeq" id="WP_380578857.1">
    <property type="nucleotide sequence ID" value="NZ_JBHSQJ010000006.1"/>
</dbReference>
<gene>
    <name evidence="1" type="ORF">ACFP3V_01720</name>
</gene>
<organism evidence="1 2">
    <name type="scientific">Streptacidiphilus monticola</name>
    <dbReference type="NCBI Taxonomy" id="2161674"/>
    <lineage>
        <taxon>Bacteria</taxon>
        <taxon>Bacillati</taxon>
        <taxon>Actinomycetota</taxon>
        <taxon>Actinomycetes</taxon>
        <taxon>Kitasatosporales</taxon>
        <taxon>Streptomycetaceae</taxon>
        <taxon>Streptacidiphilus</taxon>
    </lineage>
</organism>
<accession>A0ABW1FTW9</accession>
<dbReference type="InterPro" id="IPR043758">
    <property type="entry name" value="DUF5703"/>
</dbReference>
<comment type="caution">
    <text evidence="1">The sequence shown here is derived from an EMBL/GenBank/DDBJ whole genome shotgun (WGS) entry which is preliminary data.</text>
</comment>
<proteinExistence type="predicted"/>
<sequence length="81" mass="9677">MTHPFSTTPAKPVRRAEYEFRSLLLPRGTSRNEARQLLTEQAEYGHWELDRLRLYPDGRRQVTLRRRIIRQARSTWSALPD</sequence>
<keyword evidence="2" id="KW-1185">Reference proteome</keyword>
<name>A0ABW1FTW9_9ACTN</name>